<evidence type="ECO:0000313" key="1">
    <source>
        <dbReference type="EMBL" id="KAJ6648095.1"/>
    </source>
</evidence>
<proteinExistence type="predicted"/>
<gene>
    <name evidence="1" type="ORF">Bhyg_03320</name>
</gene>
<name>A0A9Q0S9A1_9DIPT</name>
<protein>
    <submittedName>
        <fullName evidence="1">Uncharacterized protein</fullName>
    </submittedName>
</protein>
<dbReference type="AlphaFoldDB" id="A0A9Q0S9A1"/>
<feature type="non-terminal residue" evidence="1">
    <location>
        <position position="1"/>
    </location>
</feature>
<comment type="caution">
    <text evidence="1">The sequence shown here is derived from an EMBL/GenBank/DDBJ whole genome shotgun (WGS) entry which is preliminary data.</text>
</comment>
<accession>A0A9Q0S9A1</accession>
<sequence>NEKSSIDYLKGDSFESVSDVVSHWKITHDYRQDLIKDKKSILQDILSQWKCLEFPFSHILICQDYKDIFGVESAASLRRNWIAFFDENRMEILRSKVKDKTTLRTVTELPATDGIS</sequence>
<dbReference type="EMBL" id="WJQU01000001">
    <property type="protein sequence ID" value="KAJ6648095.1"/>
    <property type="molecule type" value="Genomic_DNA"/>
</dbReference>
<organism evidence="1 2">
    <name type="scientific">Pseudolycoriella hygida</name>
    <dbReference type="NCBI Taxonomy" id="35572"/>
    <lineage>
        <taxon>Eukaryota</taxon>
        <taxon>Metazoa</taxon>
        <taxon>Ecdysozoa</taxon>
        <taxon>Arthropoda</taxon>
        <taxon>Hexapoda</taxon>
        <taxon>Insecta</taxon>
        <taxon>Pterygota</taxon>
        <taxon>Neoptera</taxon>
        <taxon>Endopterygota</taxon>
        <taxon>Diptera</taxon>
        <taxon>Nematocera</taxon>
        <taxon>Sciaroidea</taxon>
        <taxon>Sciaridae</taxon>
        <taxon>Pseudolycoriella</taxon>
    </lineage>
</organism>
<evidence type="ECO:0000313" key="2">
    <source>
        <dbReference type="Proteomes" id="UP001151699"/>
    </source>
</evidence>
<dbReference type="Proteomes" id="UP001151699">
    <property type="component" value="Chromosome A"/>
</dbReference>
<reference evidence="1" key="1">
    <citation type="submission" date="2022-07" db="EMBL/GenBank/DDBJ databases">
        <authorList>
            <person name="Trinca V."/>
            <person name="Uliana J.V.C."/>
            <person name="Torres T.T."/>
            <person name="Ward R.J."/>
            <person name="Monesi N."/>
        </authorList>
    </citation>
    <scope>NUCLEOTIDE SEQUENCE</scope>
    <source>
        <strain evidence="1">HSMRA1968</strain>
        <tissue evidence="1">Whole embryos</tissue>
    </source>
</reference>
<keyword evidence="2" id="KW-1185">Reference proteome</keyword>